<sequence length="49" mass="5793">MHSIRFKARSARPINTRFLDGVMQEVLCLTRLRCVRILCWSAKKFKKLA</sequence>
<evidence type="ECO:0000313" key="1">
    <source>
        <dbReference type="EMBL" id="CRF40631.1"/>
    </source>
</evidence>
<reference evidence="2" key="1">
    <citation type="submission" date="2014-12" db="EMBL/GenBank/DDBJ databases">
        <authorList>
            <person name="Smet A."/>
        </authorList>
    </citation>
    <scope>NUCLEOTIDE SEQUENCE [LARGE SCALE GENOMIC DNA]</scope>
</reference>
<accession>A0A0K2X417</accession>
<organism evidence="1 2">
    <name type="scientific">Helicobacter ailurogastricus</name>
    <dbReference type="NCBI Taxonomy" id="1578720"/>
    <lineage>
        <taxon>Bacteria</taxon>
        <taxon>Pseudomonadati</taxon>
        <taxon>Campylobacterota</taxon>
        <taxon>Epsilonproteobacteria</taxon>
        <taxon>Campylobacterales</taxon>
        <taxon>Helicobacteraceae</taxon>
        <taxon>Helicobacter</taxon>
    </lineage>
</organism>
<proteinExistence type="predicted"/>
<dbReference type="STRING" id="1578720.HAL011_03930"/>
<dbReference type="AlphaFoldDB" id="A0A0K2X417"/>
<keyword evidence="2" id="KW-1185">Reference proteome</keyword>
<dbReference type="EMBL" id="CDML01000010">
    <property type="protein sequence ID" value="CRF40631.1"/>
    <property type="molecule type" value="Genomic_DNA"/>
</dbReference>
<dbReference type="Proteomes" id="UP000038622">
    <property type="component" value="Unassembled WGS sequence"/>
</dbReference>
<name>A0A0K2X417_9HELI</name>
<protein>
    <submittedName>
        <fullName evidence="1">Uncharacterized protein</fullName>
    </submittedName>
</protein>
<gene>
    <name evidence="1" type="ORF">HAL011_03930</name>
</gene>
<evidence type="ECO:0000313" key="2">
    <source>
        <dbReference type="Proteomes" id="UP000038622"/>
    </source>
</evidence>